<keyword evidence="7" id="KW-1185">Reference proteome</keyword>
<evidence type="ECO:0000313" key="6">
    <source>
        <dbReference type="EMBL" id="KAF7358677.1"/>
    </source>
</evidence>
<dbReference type="Proteomes" id="UP000623467">
    <property type="component" value="Unassembled WGS sequence"/>
</dbReference>
<dbReference type="Gene3D" id="6.10.140.2220">
    <property type="match status" value="1"/>
</dbReference>
<sequence length="187" mass="22094">MLLAVLQSNYFAKYMRSRDGPELYAFFVQEIISKNHCSRSIVGLLIFTTYAHEYKSHIGPLPDDTFAQLKNWLRKRGDESLKMIELGSSRRTRRKNKVRSTTIRFHERILGHIISVLNIMAGRLKSEGLQLTLTRRETFDRYAEEHEDSQNLTRRECARCQTVAYCCRVHQKEDWGHHKQRCLETVY</sequence>
<evidence type="ECO:0000259" key="5">
    <source>
        <dbReference type="PROSITE" id="PS50865"/>
    </source>
</evidence>
<gene>
    <name evidence="6" type="ORF">MSAN_01206700</name>
</gene>
<accession>A0A8H7D442</accession>
<keyword evidence="3" id="KW-0862">Zinc</keyword>
<dbReference type="InterPro" id="IPR002893">
    <property type="entry name" value="Znf_MYND"/>
</dbReference>
<dbReference type="EMBL" id="JACAZH010000009">
    <property type="protein sequence ID" value="KAF7358677.1"/>
    <property type="molecule type" value="Genomic_DNA"/>
</dbReference>
<dbReference type="OrthoDB" id="3029983at2759"/>
<reference evidence="6" key="1">
    <citation type="submission" date="2020-05" db="EMBL/GenBank/DDBJ databases">
        <title>Mycena genomes resolve the evolution of fungal bioluminescence.</title>
        <authorList>
            <person name="Tsai I.J."/>
        </authorList>
    </citation>
    <scope>NUCLEOTIDE SEQUENCE</scope>
    <source>
        <strain evidence="6">160909Yilan</strain>
    </source>
</reference>
<dbReference type="PROSITE" id="PS50865">
    <property type="entry name" value="ZF_MYND_2"/>
    <property type="match status" value="1"/>
</dbReference>
<protein>
    <recommendedName>
        <fullName evidence="5">MYND-type domain-containing protein</fullName>
    </recommendedName>
</protein>
<evidence type="ECO:0000313" key="7">
    <source>
        <dbReference type="Proteomes" id="UP000623467"/>
    </source>
</evidence>
<feature type="domain" description="MYND-type" evidence="5">
    <location>
        <begin position="153"/>
        <end position="182"/>
    </location>
</feature>
<comment type="caution">
    <text evidence="6">The sequence shown here is derived from an EMBL/GenBank/DDBJ whole genome shotgun (WGS) entry which is preliminary data.</text>
</comment>
<evidence type="ECO:0000256" key="2">
    <source>
        <dbReference type="ARBA" id="ARBA00022771"/>
    </source>
</evidence>
<evidence type="ECO:0000256" key="4">
    <source>
        <dbReference type="PROSITE-ProRule" id="PRU00134"/>
    </source>
</evidence>
<evidence type="ECO:0000256" key="1">
    <source>
        <dbReference type="ARBA" id="ARBA00022723"/>
    </source>
</evidence>
<dbReference type="GO" id="GO:0008270">
    <property type="term" value="F:zinc ion binding"/>
    <property type="evidence" value="ECO:0007669"/>
    <property type="project" value="UniProtKB-KW"/>
</dbReference>
<dbReference type="Pfam" id="PF01753">
    <property type="entry name" value="zf-MYND"/>
    <property type="match status" value="1"/>
</dbReference>
<proteinExistence type="predicted"/>
<organism evidence="6 7">
    <name type="scientific">Mycena sanguinolenta</name>
    <dbReference type="NCBI Taxonomy" id="230812"/>
    <lineage>
        <taxon>Eukaryota</taxon>
        <taxon>Fungi</taxon>
        <taxon>Dikarya</taxon>
        <taxon>Basidiomycota</taxon>
        <taxon>Agaricomycotina</taxon>
        <taxon>Agaricomycetes</taxon>
        <taxon>Agaricomycetidae</taxon>
        <taxon>Agaricales</taxon>
        <taxon>Marasmiineae</taxon>
        <taxon>Mycenaceae</taxon>
        <taxon>Mycena</taxon>
    </lineage>
</organism>
<name>A0A8H7D442_9AGAR</name>
<evidence type="ECO:0000256" key="3">
    <source>
        <dbReference type="ARBA" id="ARBA00022833"/>
    </source>
</evidence>
<dbReference type="SUPFAM" id="SSF144232">
    <property type="entry name" value="HIT/MYND zinc finger-like"/>
    <property type="match status" value="1"/>
</dbReference>
<dbReference type="AlphaFoldDB" id="A0A8H7D442"/>
<keyword evidence="1" id="KW-0479">Metal-binding</keyword>
<keyword evidence="2 4" id="KW-0863">Zinc-finger</keyword>